<proteinExistence type="predicted"/>
<gene>
    <name evidence="2" type="ORF">SAMN04515677_103191</name>
</gene>
<sequence>MKYKNAKNILPKELLEEIQQYTQGDFIYIPIVGDKKMPWGEKNGTKQAIYDRNENIFKLYQEGYSIHEIVKIYNLSESSIRKIISNIKKQSSQLGLGGLTNE</sequence>
<dbReference type="Gene3D" id="1.10.10.60">
    <property type="entry name" value="Homeodomain-like"/>
    <property type="match status" value="1"/>
</dbReference>
<dbReference type="InterPro" id="IPR009057">
    <property type="entry name" value="Homeodomain-like_sf"/>
</dbReference>
<evidence type="ECO:0000313" key="3">
    <source>
        <dbReference type="Proteomes" id="UP000199068"/>
    </source>
</evidence>
<dbReference type="InterPro" id="IPR006120">
    <property type="entry name" value="Resolvase_HTH_dom"/>
</dbReference>
<dbReference type="RefSeq" id="WP_092724892.1">
    <property type="nucleotide sequence ID" value="NZ_FNGW01000003.1"/>
</dbReference>
<organism evidence="2 3">
    <name type="scientific">Romboutsia lituseburensis DSM 797</name>
    <dbReference type="NCBI Taxonomy" id="1121325"/>
    <lineage>
        <taxon>Bacteria</taxon>
        <taxon>Bacillati</taxon>
        <taxon>Bacillota</taxon>
        <taxon>Clostridia</taxon>
        <taxon>Peptostreptococcales</taxon>
        <taxon>Peptostreptococcaceae</taxon>
        <taxon>Romboutsia</taxon>
    </lineage>
</organism>
<name>A0A1G9ME71_9FIRM</name>
<feature type="domain" description="Resolvase HTH" evidence="1">
    <location>
        <begin position="50"/>
        <end position="83"/>
    </location>
</feature>
<accession>A0A1G9ME71</accession>
<dbReference type="STRING" id="1121325.SAMN04515677_103191"/>
<dbReference type="Proteomes" id="UP000199068">
    <property type="component" value="Unassembled WGS sequence"/>
</dbReference>
<dbReference type="AlphaFoldDB" id="A0A1G9ME71"/>
<reference evidence="2 3" key="1">
    <citation type="submission" date="2016-10" db="EMBL/GenBank/DDBJ databases">
        <authorList>
            <person name="de Groot N.N."/>
        </authorList>
    </citation>
    <scope>NUCLEOTIDE SEQUENCE [LARGE SCALE GENOMIC DNA]</scope>
    <source>
        <strain evidence="2 3">DSM 797</strain>
    </source>
</reference>
<keyword evidence="3" id="KW-1185">Reference proteome</keyword>
<dbReference type="Pfam" id="PF02796">
    <property type="entry name" value="HTH_7"/>
    <property type="match status" value="1"/>
</dbReference>
<dbReference type="NCBIfam" id="NF040785">
    <property type="entry name" value="CD3324_fam"/>
    <property type="match status" value="1"/>
</dbReference>
<dbReference type="EMBL" id="FNGW01000003">
    <property type="protein sequence ID" value="SDL72578.1"/>
    <property type="molecule type" value="Genomic_DNA"/>
</dbReference>
<dbReference type="GO" id="GO:0000150">
    <property type="term" value="F:DNA strand exchange activity"/>
    <property type="evidence" value="ECO:0007669"/>
    <property type="project" value="InterPro"/>
</dbReference>
<dbReference type="GO" id="GO:0003677">
    <property type="term" value="F:DNA binding"/>
    <property type="evidence" value="ECO:0007669"/>
    <property type="project" value="InterPro"/>
</dbReference>
<protein>
    <submittedName>
        <fullName evidence="2">Helix-turn-helix domain of resolvase</fullName>
    </submittedName>
</protein>
<evidence type="ECO:0000313" key="2">
    <source>
        <dbReference type="EMBL" id="SDL72578.1"/>
    </source>
</evidence>
<dbReference type="InterPro" id="IPR052411">
    <property type="entry name" value="c-mor_Regulatory_Protein"/>
</dbReference>
<dbReference type="PANTHER" id="PTHR37812:SF1">
    <property type="entry name" value="MU-LIKE PROPHAGE FLUMU PROTEIN C"/>
    <property type="match status" value="1"/>
</dbReference>
<dbReference type="PANTHER" id="PTHR37812">
    <property type="entry name" value="MU-LIKE PROPHAGE FLUMU PROTEIN C"/>
    <property type="match status" value="1"/>
</dbReference>
<dbReference type="SUPFAM" id="SSF46689">
    <property type="entry name" value="Homeodomain-like"/>
    <property type="match status" value="1"/>
</dbReference>
<evidence type="ECO:0000259" key="1">
    <source>
        <dbReference type="Pfam" id="PF02796"/>
    </source>
</evidence>
<dbReference type="InterPro" id="IPR049739">
    <property type="entry name" value="YraL-like"/>
</dbReference>